<evidence type="ECO:0000256" key="1">
    <source>
        <dbReference type="SAM" id="Phobius"/>
    </source>
</evidence>
<gene>
    <name evidence="2" type="ORF">H7E68_09815</name>
</gene>
<feature type="transmembrane region" description="Helical" evidence="1">
    <location>
        <begin position="35"/>
        <end position="55"/>
    </location>
</feature>
<comment type="caution">
    <text evidence="2">The sequence shown here is derived from an EMBL/GenBank/DDBJ whole genome shotgun (WGS) entry which is preliminary data.</text>
</comment>
<feature type="transmembrane region" description="Helical" evidence="1">
    <location>
        <begin position="61"/>
        <end position="80"/>
    </location>
</feature>
<dbReference type="Proteomes" id="UP000585258">
    <property type="component" value="Unassembled WGS sequence"/>
</dbReference>
<evidence type="ECO:0000313" key="3">
    <source>
        <dbReference type="Proteomes" id="UP000585258"/>
    </source>
</evidence>
<protein>
    <recommendedName>
        <fullName evidence="4">DUF5673 domain-containing protein</fullName>
    </recommendedName>
</protein>
<sequence>MGVIDIVIPLFFIAIILKQLRYIKELIISTRKSYVEIIIVLVAVIIFVGIIYFYANTWIHYITGILGVFMFVSMWIKQGISSKGFISMYRYKELILWNEIEKVMIISSKDIKIKLSGRFMEQTFHFKTSDYDKVMTILKEKIPGKFYYGRS</sequence>
<keyword evidence="1" id="KW-0812">Transmembrane</keyword>
<organism evidence="2 3">
    <name type="scientific">Clostridium gasigenes</name>
    <dbReference type="NCBI Taxonomy" id="94869"/>
    <lineage>
        <taxon>Bacteria</taxon>
        <taxon>Bacillati</taxon>
        <taxon>Bacillota</taxon>
        <taxon>Clostridia</taxon>
        <taxon>Eubacteriales</taxon>
        <taxon>Clostridiaceae</taxon>
        <taxon>Clostridium</taxon>
    </lineage>
</organism>
<name>A0A7X0RC83_9CLOT</name>
<dbReference type="RefSeq" id="WP_185164465.1">
    <property type="nucleotide sequence ID" value="NZ_JACKWV010000042.1"/>
</dbReference>
<dbReference type="EMBL" id="JACKWY010000005">
    <property type="protein sequence ID" value="MBB6715023.1"/>
    <property type="molecule type" value="Genomic_DNA"/>
</dbReference>
<accession>A0A7X0RC83</accession>
<evidence type="ECO:0000313" key="2">
    <source>
        <dbReference type="EMBL" id="MBB6715023.1"/>
    </source>
</evidence>
<reference evidence="2 3" key="1">
    <citation type="submission" date="2020-08" db="EMBL/GenBank/DDBJ databases">
        <title>Clostridia isolated from Swiss meat.</title>
        <authorList>
            <person name="Wambui J."/>
            <person name="Stevens M.J.A."/>
            <person name="Stephan R."/>
        </authorList>
    </citation>
    <scope>NUCLEOTIDE SEQUENCE [LARGE SCALE GENOMIC DNA]</scope>
    <source>
        <strain evidence="2 3">CM001</strain>
    </source>
</reference>
<dbReference type="AlphaFoldDB" id="A0A7X0RC83"/>
<proteinExistence type="predicted"/>
<feature type="transmembrane region" description="Helical" evidence="1">
    <location>
        <begin position="6"/>
        <end position="23"/>
    </location>
</feature>
<keyword evidence="1" id="KW-0472">Membrane</keyword>
<evidence type="ECO:0008006" key="4">
    <source>
        <dbReference type="Google" id="ProtNLM"/>
    </source>
</evidence>
<keyword evidence="1" id="KW-1133">Transmembrane helix</keyword>